<evidence type="ECO:0000259" key="11">
    <source>
        <dbReference type="Pfam" id="PF08544"/>
    </source>
</evidence>
<evidence type="ECO:0000256" key="2">
    <source>
        <dbReference type="ARBA" id="ARBA00012052"/>
    </source>
</evidence>
<dbReference type="InterPro" id="IPR006204">
    <property type="entry name" value="GHMP_kinase_N_dom"/>
</dbReference>
<dbReference type="InterPro" id="IPR036554">
    <property type="entry name" value="GHMP_kinase_C_sf"/>
</dbReference>
<comment type="caution">
    <text evidence="12">The sequence shown here is derived from an EMBL/GenBank/DDBJ whole genome shotgun (WGS) entry which is preliminary data.</text>
</comment>
<dbReference type="Gene3D" id="3.30.70.890">
    <property type="entry name" value="GHMP kinase, C-terminal domain"/>
    <property type="match status" value="1"/>
</dbReference>
<accession>A0AAE3M345</accession>
<keyword evidence="6 9" id="KW-0418">Kinase</keyword>
<dbReference type="InterPro" id="IPR014721">
    <property type="entry name" value="Ribsml_uS5_D2-typ_fold_subgr"/>
</dbReference>
<gene>
    <name evidence="9 12" type="primary">ispE</name>
    <name evidence="12" type="ORF">OM075_07750</name>
</gene>
<dbReference type="GO" id="GO:0050515">
    <property type="term" value="F:4-(cytidine 5'-diphospho)-2-C-methyl-D-erythritol kinase activity"/>
    <property type="evidence" value="ECO:0007669"/>
    <property type="project" value="UniProtKB-UniRule"/>
</dbReference>
<dbReference type="GO" id="GO:0005524">
    <property type="term" value="F:ATP binding"/>
    <property type="evidence" value="ECO:0007669"/>
    <property type="project" value="UniProtKB-UniRule"/>
</dbReference>
<evidence type="ECO:0000256" key="5">
    <source>
        <dbReference type="ARBA" id="ARBA00022741"/>
    </source>
</evidence>
<keyword evidence="4 9" id="KW-0808">Transferase</keyword>
<comment type="catalytic activity">
    <reaction evidence="9">
        <text>4-CDP-2-C-methyl-D-erythritol + ATP = 4-CDP-2-C-methyl-D-erythritol 2-phosphate + ADP + H(+)</text>
        <dbReference type="Rhea" id="RHEA:18437"/>
        <dbReference type="ChEBI" id="CHEBI:15378"/>
        <dbReference type="ChEBI" id="CHEBI:30616"/>
        <dbReference type="ChEBI" id="CHEBI:57823"/>
        <dbReference type="ChEBI" id="CHEBI:57919"/>
        <dbReference type="ChEBI" id="CHEBI:456216"/>
        <dbReference type="EC" id="2.7.1.148"/>
    </reaction>
</comment>
<dbReference type="InterPro" id="IPR013750">
    <property type="entry name" value="GHMP_kinase_C_dom"/>
</dbReference>
<dbReference type="EC" id="2.7.1.148" evidence="2 9"/>
<evidence type="ECO:0000313" key="12">
    <source>
        <dbReference type="EMBL" id="MCW3786356.1"/>
    </source>
</evidence>
<comment type="pathway">
    <text evidence="9">Isoprenoid biosynthesis; isopentenyl diphosphate biosynthesis via DXP pathway; isopentenyl diphosphate from 1-deoxy-D-xylulose 5-phosphate: step 3/6.</text>
</comment>
<feature type="domain" description="GHMP kinase C-terminal" evidence="11">
    <location>
        <begin position="212"/>
        <end position="255"/>
    </location>
</feature>
<keyword evidence="7 9" id="KW-0067">ATP-binding</keyword>
<evidence type="ECO:0000256" key="3">
    <source>
        <dbReference type="ARBA" id="ARBA00017473"/>
    </source>
</evidence>
<dbReference type="HAMAP" id="MF_00061">
    <property type="entry name" value="IspE"/>
    <property type="match status" value="1"/>
</dbReference>
<dbReference type="RefSeq" id="WP_301189921.1">
    <property type="nucleotide sequence ID" value="NZ_JAPDPJ010000013.1"/>
</dbReference>
<evidence type="ECO:0000256" key="4">
    <source>
        <dbReference type="ARBA" id="ARBA00022679"/>
    </source>
</evidence>
<protein>
    <recommendedName>
        <fullName evidence="3 9">4-diphosphocytidyl-2-C-methyl-D-erythritol kinase</fullName>
        <shortName evidence="9">CMK</shortName>
        <ecNumber evidence="2 9">2.7.1.148</ecNumber>
    </recommendedName>
    <alternativeName>
        <fullName evidence="8 9">4-(cytidine-5'-diphospho)-2-C-methyl-D-erythritol kinase</fullName>
    </alternativeName>
</protein>
<evidence type="ECO:0000256" key="1">
    <source>
        <dbReference type="ARBA" id="ARBA00009684"/>
    </source>
</evidence>
<proteinExistence type="inferred from homology"/>
<evidence type="ECO:0000259" key="10">
    <source>
        <dbReference type="Pfam" id="PF00288"/>
    </source>
</evidence>
<dbReference type="SUPFAM" id="SSF54211">
    <property type="entry name" value="Ribosomal protein S5 domain 2-like"/>
    <property type="match status" value="1"/>
</dbReference>
<dbReference type="PANTHER" id="PTHR43527">
    <property type="entry name" value="4-DIPHOSPHOCYTIDYL-2-C-METHYL-D-ERYTHRITOL KINASE, CHLOROPLASTIC"/>
    <property type="match status" value="1"/>
</dbReference>
<dbReference type="NCBIfam" id="TIGR00154">
    <property type="entry name" value="ispE"/>
    <property type="match status" value="1"/>
</dbReference>
<keyword evidence="13" id="KW-1185">Reference proteome</keyword>
<evidence type="ECO:0000256" key="8">
    <source>
        <dbReference type="ARBA" id="ARBA00032554"/>
    </source>
</evidence>
<evidence type="ECO:0000256" key="6">
    <source>
        <dbReference type="ARBA" id="ARBA00022777"/>
    </source>
</evidence>
<feature type="active site" evidence="9">
    <location>
        <position position="136"/>
    </location>
</feature>
<name>A0AAE3M345_9BACT</name>
<dbReference type="Pfam" id="PF00288">
    <property type="entry name" value="GHMP_kinases_N"/>
    <property type="match status" value="1"/>
</dbReference>
<dbReference type="SUPFAM" id="SSF55060">
    <property type="entry name" value="GHMP Kinase, C-terminal domain"/>
    <property type="match status" value="1"/>
</dbReference>
<evidence type="ECO:0000256" key="9">
    <source>
        <dbReference type="HAMAP-Rule" id="MF_00061"/>
    </source>
</evidence>
<keyword evidence="9" id="KW-0414">Isoprene biosynthesis</keyword>
<dbReference type="InterPro" id="IPR004424">
    <property type="entry name" value="IspE"/>
</dbReference>
<dbReference type="Proteomes" id="UP001209229">
    <property type="component" value="Unassembled WGS sequence"/>
</dbReference>
<evidence type="ECO:0000313" key="13">
    <source>
        <dbReference type="Proteomes" id="UP001209229"/>
    </source>
</evidence>
<dbReference type="PANTHER" id="PTHR43527:SF2">
    <property type="entry name" value="4-DIPHOSPHOCYTIDYL-2-C-METHYL-D-ERYTHRITOL KINASE, CHLOROPLASTIC"/>
    <property type="match status" value="1"/>
</dbReference>
<dbReference type="InterPro" id="IPR020568">
    <property type="entry name" value="Ribosomal_Su5_D2-typ_SF"/>
</dbReference>
<dbReference type="Pfam" id="PF08544">
    <property type="entry name" value="GHMP_kinases_C"/>
    <property type="match status" value="1"/>
</dbReference>
<feature type="domain" description="GHMP kinase N-terminal" evidence="10">
    <location>
        <begin position="67"/>
        <end position="142"/>
    </location>
</feature>
<comment type="similarity">
    <text evidence="1 9">Belongs to the GHMP kinase family. IspE subfamily.</text>
</comment>
<dbReference type="EMBL" id="JAPDPJ010000013">
    <property type="protein sequence ID" value="MCW3786356.1"/>
    <property type="molecule type" value="Genomic_DNA"/>
</dbReference>
<comment type="function">
    <text evidence="9">Catalyzes the phosphorylation of the position 2 hydroxy group of 4-diphosphocytidyl-2C-methyl-D-erythritol.</text>
</comment>
<dbReference type="AlphaFoldDB" id="A0AAE3M345"/>
<dbReference type="GO" id="GO:0019288">
    <property type="term" value="P:isopentenyl diphosphate biosynthetic process, methylerythritol 4-phosphate pathway"/>
    <property type="evidence" value="ECO:0007669"/>
    <property type="project" value="UniProtKB-UniRule"/>
</dbReference>
<evidence type="ECO:0000256" key="7">
    <source>
        <dbReference type="ARBA" id="ARBA00022840"/>
    </source>
</evidence>
<sequence length="270" mass="29790">MICFPNAKINIGLHVTEKRPDGYHNLETLFYPTKLYDVIEIIENKSGDEPYLWSSSGIAIDGNAESNLCIKALLLLKQDFDIPPVKIHLHKVIPFGAGLGGGSADAAFTLTTLNEMFQLKISDEKLISYAAKLGADCAFFILNTPCIATGIGDILQPVSLNLKDKYLMLIKPDIHISTPEAYSGIKPAFPDMSLTEKLSQPIKDWKDTVVNDFEASVFPNHPGIKEIKDKLYNSGATYAAMTGSGAAVFGIFNEKPKVLFPEYFNWIEKI</sequence>
<feature type="binding site" evidence="9">
    <location>
        <begin position="94"/>
        <end position="104"/>
    </location>
    <ligand>
        <name>ATP</name>
        <dbReference type="ChEBI" id="CHEBI:30616"/>
    </ligand>
</feature>
<feature type="active site" evidence="9">
    <location>
        <position position="8"/>
    </location>
</feature>
<reference evidence="12" key="1">
    <citation type="submission" date="2022-10" db="EMBL/GenBank/DDBJ databases">
        <authorList>
            <person name="Yu W.X."/>
        </authorList>
    </citation>
    <scope>NUCLEOTIDE SEQUENCE</scope>
    <source>
        <strain evidence="12">AAT</strain>
    </source>
</reference>
<dbReference type="PIRSF" id="PIRSF010376">
    <property type="entry name" value="IspE"/>
    <property type="match status" value="1"/>
</dbReference>
<dbReference type="GO" id="GO:0016114">
    <property type="term" value="P:terpenoid biosynthetic process"/>
    <property type="evidence" value="ECO:0007669"/>
    <property type="project" value="UniProtKB-UniRule"/>
</dbReference>
<dbReference type="Gene3D" id="3.30.230.10">
    <property type="match status" value="1"/>
</dbReference>
<organism evidence="12 13">
    <name type="scientific">Plebeiibacterium sediminum</name>
    <dbReference type="NCBI Taxonomy" id="2992112"/>
    <lineage>
        <taxon>Bacteria</taxon>
        <taxon>Pseudomonadati</taxon>
        <taxon>Bacteroidota</taxon>
        <taxon>Bacteroidia</taxon>
        <taxon>Marinilabiliales</taxon>
        <taxon>Marinilabiliaceae</taxon>
        <taxon>Plebeiibacterium</taxon>
    </lineage>
</organism>
<keyword evidence="5 9" id="KW-0547">Nucleotide-binding</keyword>